<proteinExistence type="predicted"/>
<dbReference type="Proteomes" id="UP000011713">
    <property type="component" value="Unassembled WGS sequence"/>
</dbReference>
<dbReference type="VEuPathDB" id="FungiDB:HpaG807232"/>
<dbReference type="HOGENOM" id="CLU_1790629_0_0_1"/>
<name>M4BLE7_HYAAE</name>
<accession>M4BLE7</accession>
<evidence type="ECO:0000313" key="2">
    <source>
        <dbReference type="Proteomes" id="UP000011713"/>
    </source>
</evidence>
<keyword evidence="2" id="KW-1185">Reference proteome</keyword>
<dbReference type="InParanoid" id="M4BLE7"/>
<dbReference type="EnsemblProtists" id="HpaT807232">
    <property type="protein sequence ID" value="HpaP807232"/>
    <property type="gene ID" value="HpaG807232"/>
</dbReference>
<reference evidence="2" key="1">
    <citation type="journal article" date="2010" name="Science">
        <title>Signatures of adaptation to obligate biotrophy in the Hyaloperonospora arabidopsidis genome.</title>
        <authorList>
            <person name="Baxter L."/>
            <person name="Tripathy S."/>
            <person name="Ishaque N."/>
            <person name="Boot N."/>
            <person name="Cabral A."/>
            <person name="Kemen E."/>
            <person name="Thines M."/>
            <person name="Ah-Fong A."/>
            <person name="Anderson R."/>
            <person name="Badejoko W."/>
            <person name="Bittner-Eddy P."/>
            <person name="Boore J.L."/>
            <person name="Chibucos M.C."/>
            <person name="Coates M."/>
            <person name="Dehal P."/>
            <person name="Delehaunty K."/>
            <person name="Dong S."/>
            <person name="Downton P."/>
            <person name="Dumas B."/>
            <person name="Fabro G."/>
            <person name="Fronick C."/>
            <person name="Fuerstenberg S.I."/>
            <person name="Fulton L."/>
            <person name="Gaulin E."/>
            <person name="Govers F."/>
            <person name="Hughes L."/>
            <person name="Humphray S."/>
            <person name="Jiang R.H."/>
            <person name="Judelson H."/>
            <person name="Kamoun S."/>
            <person name="Kyung K."/>
            <person name="Meijer H."/>
            <person name="Minx P."/>
            <person name="Morris P."/>
            <person name="Nelson J."/>
            <person name="Phuntumart V."/>
            <person name="Qutob D."/>
            <person name="Rehmany A."/>
            <person name="Rougon-Cardoso A."/>
            <person name="Ryden P."/>
            <person name="Torto-Alalibo T."/>
            <person name="Studholme D."/>
            <person name="Wang Y."/>
            <person name="Win J."/>
            <person name="Wood J."/>
            <person name="Clifton S.W."/>
            <person name="Rogers J."/>
            <person name="Van den Ackerveken G."/>
            <person name="Jones J.D."/>
            <person name="McDowell J.M."/>
            <person name="Beynon J."/>
            <person name="Tyler B.M."/>
        </authorList>
    </citation>
    <scope>NUCLEOTIDE SEQUENCE [LARGE SCALE GENOMIC DNA]</scope>
    <source>
        <strain evidence="2">Emoy2</strain>
    </source>
</reference>
<evidence type="ECO:0000313" key="1">
    <source>
        <dbReference type="EnsemblProtists" id="HpaP807232"/>
    </source>
</evidence>
<dbReference type="EMBL" id="JH598381">
    <property type="status" value="NOT_ANNOTATED_CDS"/>
    <property type="molecule type" value="Genomic_DNA"/>
</dbReference>
<sequence>MHEPRARKSPAAASAVNVAAAGYKPVALIAGPLLDPVAENMTAIKTWVIARKRQSQLPELLPITPGGLDVWILNCSTKLTNLIKAIPNPPFLEGMPRTSFLNFGHAINSETHLAVIQRMRPTSAFPYECVIVATDGIPWLVPRRL</sequence>
<protein>
    <submittedName>
        <fullName evidence="1">Uncharacterized protein</fullName>
    </submittedName>
</protein>
<dbReference type="AlphaFoldDB" id="M4BLE7"/>
<reference evidence="1" key="2">
    <citation type="submission" date="2015-06" db="UniProtKB">
        <authorList>
            <consortium name="EnsemblProtists"/>
        </authorList>
    </citation>
    <scope>IDENTIFICATION</scope>
    <source>
        <strain evidence="1">Emoy2</strain>
    </source>
</reference>
<organism evidence="1 2">
    <name type="scientific">Hyaloperonospora arabidopsidis (strain Emoy2)</name>
    <name type="common">Downy mildew agent</name>
    <name type="synonym">Peronospora arabidopsidis</name>
    <dbReference type="NCBI Taxonomy" id="559515"/>
    <lineage>
        <taxon>Eukaryota</taxon>
        <taxon>Sar</taxon>
        <taxon>Stramenopiles</taxon>
        <taxon>Oomycota</taxon>
        <taxon>Peronosporomycetes</taxon>
        <taxon>Peronosporales</taxon>
        <taxon>Peronosporaceae</taxon>
        <taxon>Hyaloperonospora</taxon>
    </lineage>
</organism>